<keyword evidence="6" id="KW-0238">DNA-binding</keyword>
<dbReference type="SMART" id="SM00614">
    <property type="entry name" value="ZnF_BED"/>
    <property type="match status" value="1"/>
</dbReference>
<dbReference type="GO" id="GO:0046983">
    <property type="term" value="F:protein dimerization activity"/>
    <property type="evidence" value="ECO:0007669"/>
    <property type="project" value="InterPro"/>
</dbReference>
<dbReference type="PANTHER" id="PTHR46481:SF10">
    <property type="entry name" value="ZINC FINGER BED DOMAIN-CONTAINING PROTEIN 39"/>
    <property type="match status" value="1"/>
</dbReference>
<dbReference type="AlphaFoldDB" id="A0A9N9SY24"/>
<reference evidence="11" key="1">
    <citation type="submission" date="2022-01" db="EMBL/GenBank/DDBJ databases">
        <authorList>
            <person name="King R."/>
        </authorList>
    </citation>
    <scope>NUCLEOTIDE SEQUENCE</scope>
</reference>
<dbReference type="InterPro" id="IPR003656">
    <property type="entry name" value="Znf_BED"/>
</dbReference>
<evidence type="ECO:0000313" key="11">
    <source>
        <dbReference type="EMBL" id="CAG9832682.1"/>
    </source>
</evidence>
<dbReference type="InterPro" id="IPR036236">
    <property type="entry name" value="Znf_C2H2_sf"/>
</dbReference>
<feature type="domain" description="BED-type" evidence="10">
    <location>
        <begin position="5"/>
        <end position="56"/>
    </location>
</feature>
<name>A0A9N9SY24_DIABA</name>
<evidence type="ECO:0000313" key="12">
    <source>
        <dbReference type="Proteomes" id="UP001153709"/>
    </source>
</evidence>
<evidence type="ECO:0000256" key="9">
    <source>
        <dbReference type="PROSITE-ProRule" id="PRU00027"/>
    </source>
</evidence>
<keyword evidence="5" id="KW-0805">Transcription regulation</keyword>
<dbReference type="PANTHER" id="PTHR46481">
    <property type="entry name" value="ZINC FINGER BED DOMAIN-CONTAINING PROTEIN 4"/>
    <property type="match status" value="1"/>
</dbReference>
<dbReference type="InterPro" id="IPR052035">
    <property type="entry name" value="ZnF_BED_domain_contain"/>
</dbReference>
<dbReference type="InterPro" id="IPR012337">
    <property type="entry name" value="RNaseH-like_sf"/>
</dbReference>
<evidence type="ECO:0000256" key="6">
    <source>
        <dbReference type="ARBA" id="ARBA00023125"/>
    </source>
</evidence>
<keyword evidence="2" id="KW-0479">Metal-binding</keyword>
<dbReference type="Pfam" id="PF02892">
    <property type="entry name" value="zf-BED"/>
    <property type="match status" value="1"/>
</dbReference>
<dbReference type="OrthoDB" id="1607513at2759"/>
<evidence type="ECO:0000256" key="7">
    <source>
        <dbReference type="ARBA" id="ARBA00023163"/>
    </source>
</evidence>
<dbReference type="GO" id="GO:0005634">
    <property type="term" value="C:nucleus"/>
    <property type="evidence" value="ECO:0007669"/>
    <property type="project" value="UniProtKB-SubCell"/>
</dbReference>
<dbReference type="PROSITE" id="PS50808">
    <property type="entry name" value="ZF_BED"/>
    <property type="match status" value="1"/>
</dbReference>
<keyword evidence="4" id="KW-0862">Zinc</keyword>
<evidence type="ECO:0000256" key="1">
    <source>
        <dbReference type="ARBA" id="ARBA00004123"/>
    </source>
</evidence>
<comment type="subcellular location">
    <subcellularLocation>
        <location evidence="1">Nucleus</location>
    </subcellularLocation>
</comment>
<keyword evidence="3 9" id="KW-0863">Zinc-finger</keyword>
<dbReference type="GO" id="GO:0003677">
    <property type="term" value="F:DNA binding"/>
    <property type="evidence" value="ECO:0007669"/>
    <property type="project" value="UniProtKB-KW"/>
</dbReference>
<evidence type="ECO:0000256" key="3">
    <source>
        <dbReference type="ARBA" id="ARBA00022771"/>
    </source>
</evidence>
<gene>
    <name evidence="11" type="ORF">DIABBA_LOCUS6137</name>
</gene>
<proteinExistence type="predicted"/>
<evidence type="ECO:0000259" key="10">
    <source>
        <dbReference type="PROSITE" id="PS50808"/>
    </source>
</evidence>
<dbReference type="GO" id="GO:0009791">
    <property type="term" value="P:post-embryonic development"/>
    <property type="evidence" value="ECO:0007669"/>
    <property type="project" value="UniProtKB-ARBA"/>
</dbReference>
<evidence type="ECO:0000256" key="5">
    <source>
        <dbReference type="ARBA" id="ARBA00023015"/>
    </source>
</evidence>
<evidence type="ECO:0000256" key="4">
    <source>
        <dbReference type="ARBA" id="ARBA00022833"/>
    </source>
</evidence>
<dbReference type="InterPro" id="IPR008906">
    <property type="entry name" value="HATC_C_dom"/>
</dbReference>
<accession>A0A9N9SY24</accession>
<sequence>MSLRNRKSVAWEFFVKNDDKTKVVCKLCSCEYKYIGNTTSLINHIKKKHIVQYSEVIGQNLTSERIENNAPEQSSRTSLMNRTDSHQNNTVLAPSHIHNVRAFNEPVPKRPKQMRLTVSTKMNQKIGDDALLDMIVVDMQPLGIVENEGFTKYTNKLNPDYILPSRKKIAQMLEDKYKICSLEVKEKLQGVEYIALTTDIWSSDSQKSFISVTAHFIKDVKLHSIVISTTELSEHHTSLNIANALRTILLDWEIFDKIVTIVTDNAANMKKAVKDFLNKRNHFCVAHTLNLVVKDCISNENDRNSDLKNAAVLDVILKSRAIVTHFKQSIKSSNTLRYMQRQMNLDIIKLKQDVQTRWNSTYLMFDRLLRVKVPLSATLPLLDSPPSGLTSSEWLILEDCVAILQPIEKISTALCGESYPTLSCIIPLVRGLQNSLIKKTPTTEPGKHLQRSLLETVDKRLGVYEVNRTVSMATILDPRLKKKAFGTDSAAENAVKYVLDELAQFQQVHEQIPEPAVVSTSGTSAKDDDDDIWEHFDKKISDTVMQQTTISSATMVLTQYLDLPYLDRKQDPLHFWRQREHIFPSLCRMAYKYLCIPATSVPSERLFSKAGLLTNQRRNRLMPKKVDQLLFLNSFCTEKRTY</sequence>
<dbReference type="SUPFAM" id="SSF57667">
    <property type="entry name" value="beta-beta-alpha zinc fingers"/>
    <property type="match status" value="1"/>
</dbReference>
<dbReference type="SUPFAM" id="SSF140996">
    <property type="entry name" value="Hermes dimerisation domain"/>
    <property type="match status" value="1"/>
</dbReference>
<dbReference type="SUPFAM" id="SSF53098">
    <property type="entry name" value="Ribonuclease H-like"/>
    <property type="match status" value="1"/>
</dbReference>
<dbReference type="GO" id="GO:0008270">
    <property type="term" value="F:zinc ion binding"/>
    <property type="evidence" value="ECO:0007669"/>
    <property type="project" value="UniProtKB-KW"/>
</dbReference>
<keyword evidence="7" id="KW-0804">Transcription</keyword>
<dbReference type="Pfam" id="PF05699">
    <property type="entry name" value="Dimer_Tnp_hAT"/>
    <property type="match status" value="1"/>
</dbReference>
<organism evidence="11 12">
    <name type="scientific">Diabrotica balteata</name>
    <name type="common">Banded cucumber beetle</name>
    <dbReference type="NCBI Taxonomy" id="107213"/>
    <lineage>
        <taxon>Eukaryota</taxon>
        <taxon>Metazoa</taxon>
        <taxon>Ecdysozoa</taxon>
        <taxon>Arthropoda</taxon>
        <taxon>Hexapoda</taxon>
        <taxon>Insecta</taxon>
        <taxon>Pterygota</taxon>
        <taxon>Neoptera</taxon>
        <taxon>Endopterygota</taxon>
        <taxon>Coleoptera</taxon>
        <taxon>Polyphaga</taxon>
        <taxon>Cucujiformia</taxon>
        <taxon>Chrysomeloidea</taxon>
        <taxon>Chrysomelidae</taxon>
        <taxon>Galerucinae</taxon>
        <taxon>Diabroticina</taxon>
        <taxon>Diabroticites</taxon>
        <taxon>Diabrotica</taxon>
    </lineage>
</organism>
<evidence type="ECO:0000256" key="2">
    <source>
        <dbReference type="ARBA" id="ARBA00022723"/>
    </source>
</evidence>
<keyword evidence="8" id="KW-0539">Nucleus</keyword>
<keyword evidence="12" id="KW-1185">Reference proteome</keyword>
<dbReference type="EMBL" id="OU898279">
    <property type="protein sequence ID" value="CAG9832682.1"/>
    <property type="molecule type" value="Genomic_DNA"/>
</dbReference>
<protein>
    <recommendedName>
        <fullName evidence="10">BED-type domain-containing protein</fullName>
    </recommendedName>
</protein>
<dbReference type="Proteomes" id="UP001153709">
    <property type="component" value="Chromosome 4"/>
</dbReference>
<evidence type="ECO:0000256" key="8">
    <source>
        <dbReference type="ARBA" id="ARBA00023242"/>
    </source>
</evidence>